<organism evidence="3">
    <name type="scientific">viral metagenome</name>
    <dbReference type="NCBI Taxonomy" id="1070528"/>
    <lineage>
        <taxon>unclassified sequences</taxon>
        <taxon>metagenomes</taxon>
        <taxon>organismal metagenomes</taxon>
    </lineage>
</organism>
<evidence type="ECO:0000256" key="2">
    <source>
        <dbReference type="SAM" id="MobiDB-lite"/>
    </source>
</evidence>
<sequence length="315" mass="36407">MSTFSDNESRQTILSILDPFRKNLELSTKSLDELKKILDSKTNELSDISHEQYNSILSKSSYISTPDDKSFLLLEKDRLLRWEQNLFKIEEQLKIKEAELTEREKKLRLSRSRSPSREPKQSSPGVKSPIPSYKEQLLPDTYQPYSGYGLIPGIPDQNLVRHEIYGGSSPVNQFIQGIIPPAYDEQEAIRLAIIASQQEAMNSLDSAQQRLIRKEKAEEIHKHESSIENIEENKADEKIKSKYNLEGRPLEATDEILDNLLVILKSNDQKEIRSHLATYNEKMIQWITKLKHEGSTFRQYLANNSKEIYKCIDPN</sequence>
<evidence type="ECO:0000256" key="1">
    <source>
        <dbReference type="SAM" id="Coils"/>
    </source>
</evidence>
<protein>
    <submittedName>
        <fullName evidence="3">Uncharacterized protein</fullName>
    </submittedName>
</protein>
<evidence type="ECO:0000313" key="3">
    <source>
        <dbReference type="EMBL" id="QHS89815.1"/>
    </source>
</evidence>
<keyword evidence="1" id="KW-0175">Coiled coil</keyword>
<reference evidence="3" key="1">
    <citation type="journal article" date="2020" name="Nature">
        <title>Giant virus diversity and host interactions through global metagenomics.</title>
        <authorList>
            <person name="Schulz F."/>
            <person name="Roux S."/>
            <person name="Paez-Espino D."/>
            <person name="Jungbluth S."/>
            <person name="Walsh D.A."/>
            <person name="Denef V.J."/>
            <person name="McMahon K.D."/>
            <person name="Konstantinidis K.T."/>
            <person name="Eloe-Fadrosh E.A."/>
            <person name="Kyrpides N.C."/>
            <person name="Woyke T."/>
        </authorList>
    </citation>
    <scope>NUCLEOTIDE SEQUENCE</scope>
    <source>
        <strain evidence="3">GVMAG-M-3300010160-4</strain>
    </source>
</reference>
<name>A0A6C0BC16_9ZZZZ</name>
<accession>A0A6C0BC16</accession>
<feature type="coiled-coil region" evidence="1">
    <location>
        <begin position="197"/>
        <end position="240"/>
    </location>
</feature>
<proteinExistence type="predicted"/>
<dbReference type="AlphaFoldDB" id="A0A6C0BC16"/>
<feature type="region of interest" description="Disordered" evidence="2">
    <location>
        <begin position="104"/>
        <end position="133"/>
    </location>
</feature>
<dbReference type="EMBL" id="MN739120">
    <property type="protein sequence ID" value="QHS89815.1"/>
    <property type="molecule type" value="Genomic_DNA"/>
</dbReference>